<sequence length="77" mass="8648">PAQGRYLRTGQQKHIINAHADIHASSGIRTHDLSVGKSEDGSCFRPRGQSERHEIKLPFKMYSSKLSLYVNRRLASG</sequence>
<comment type="caution">
    <text evidence="1">The sequence shown here is derived from an EMBL/GenBank/DDBJ whole genome shotgun (WGS) entry which is preliminary data.</text>
</comment>
<reference evidence="1 2" key="1">
    <citation type="submission" date="2017-12" db="EMBL/GenBank/DDBJ databases">
        <title>Hemimetabolous genomes reveal molecular basis of termite eusociality.</title>
        <authorList>
            <person name="Harrison M.C."/>
            <person name="Jongepier E."/>
            <person name="Robertson H.M."/>
            <person name="Arning N."/>
            <person name="Bitard-Feildel T."/>
            <person name="Chao H."/>
            <person name="Childers C.P."/>
            <person name="Dinh H."/>
            <person name="Doddapaneni H."/>
            <person name="Dugan S."/>
            <person name="Gowin J."/>
            <person name="Greiner C."/>
            <person name="Han Y."/>
            <person name="Hu H."/>
            <person name="Hughes D.S.T."/>
            <person name="Huylmans A.-K."/>
            <person name="Kemena C."/>
            <person name="Kremer L.P.M."/>
            <person name="Lee S.L."/>
            <person name="Lopez-Ezquerra A."/>
            <person name="Mallet L."/>
            <person name="Monroy-Kuhn J.M."/>
            <person name="Moser A."/>
            <person name="Murali S.C."/>
            <person name="Muzny D.M."/>
            <person name="Otani S."/>
            <person name="Piulachs M.-D."/>
            <person name="Poelchau M."/>
            <person name="Qu J."/>
            <person name="Schaub F."/>
            <person name="Wada-Katsumata A."/>
            <person name="Worley K.C."/>
            <person name="Xie Q."/>
            <person name="Ylla G."/>
            <person name="Poulsen M."/>
            <person name="Gibbs R.A."/>
            <person name="Schal C."/>
            <person name="Richards S."/>
            <person name="Belles X."/>
            <person name="Korb J."/>
            <person name="Bornberg-Bauer E."/>
        </authorList>
    </citation>
    <scope>NUCLEOTIDE SEQUENCE [LARGE SCALE GENOMIC DNA]</scope>
    <source>
        <tissue evidence="1">Whole body</tissue>
    </source>
</reference>
<evidence type="ECO:0000313" key="2">
    <source>
        <dbReference type="Proteomes" id="UP000235965"/>
    </source>
</evidence>
<dbReference type="InParanoid" id="A0A2J7QKA2"/>
<organism evidence="1 2">
    <name type="scientific">Cryptotermes secundus</name>
    <dbReference type="NCBI Taxonomy" id="105785"/>
    <lineage>
        <taxon>Eukaryota</taxon>
        <taxon>Metazoa</taxon>
        <taxon>Ecdysozoa</taxon>
        <taxon>Arthropoda</taxon>
        <taxon>Hexapoda</taxon>
        <taxon>Insecta</taxon>
        <taxon>Pterygota</taxon>
        <taxon>Neoptera</taxon>
        <taxon>Polyneoptera</taxon>
        <taxon>Dictyoptera</taxon>
        <taxon>Blattodea</taxon>
        <taxon>Blattoidea</taxon>
        <taxon>Termitoidae</taxon>
        <taxon>Kalotermitidae</taxon>
        <taxon>Cryptotermitinae</taxon>
        <taxon>Cryptotermes</taxon>
    </lineage>
</organism>
<protein>
    <submittedName>
        <fullName evidence="1">Uncharacterized protein</fullName>
    </submittedName>
</protein>
<dbReference type="Proteomes" id="UP000235965">
    <property type="component" value="Unassembled WGS sequence"/>
</dbReference>
<dbReference type="EMBL" id="NEVH01013275">
    <property type="protein sequence ID" value="PNF29008.1"/>
    <property type="molecule type" value="Genomic_DNA"/>
</dbReference>
<proteinExistence type="predicted"/>
<gene>
    <name evidence="1" type="ORF">B7P43_G14936</name>
</gene>
<accession>A0A2J7QKA2</accession>
<evidence type="ECO:0000313" key="1">
    <source>
        <dbReference type="EMBL" id="PNF29008.1"/>
    </source>
</evidence>
<keyword evidence="2" id="KW-1185">Reference proteome</keyword>
<name>A0A2J7QKA2_9NEOP</name>
<dbReference type="AlphaFoldDB" id="A0A2J7QKA2"/>
<feature type="non-terminal residue" evidence="1">
    <location>
        <position position="1"/>
    </location>
</feature>